<sequence length="168" mass="17881">MADFELSLDEIRAVTGFAVACAQTVLPIYEQADPDDPRPREAIEAAQAFAEGAARTKRLRDCAWAAHEAARDSHDAMNASASSAARAAAHTCGAAFLHPLAKATQVMHILGSAAHATRAFELTGQEDFVSMPSLAGPVVVDVLRRYPPAPAGSTRVTKLVRQFDDALR</sequence>
<dbReference type="InterPro" id="IPR048667">
    <property type="entry name" value="Imm5-like"/>
</dbReference>
<dbReference type="EMBL" id="JAJOMB010000001">
    <property type="protein sequence ID" value="MCD5309611.1"/>
    <property type="molecule type" value="Genomic_DNA"/>
</dbReference>
<organism evidence="2 3">
    <name type="scientific">Kineosporia babensis</name>
    <dbReference type="NCBI Taxonomy" id="499548"/>
    <lineage>
        <taxon>Bacteria</taxon>
        <taxon>Bacillati</taxon>
        <taxon>Actinomycetota</taxon>
        <taxon>Actinomycetes</taxon>
        <taxon>Kineosporiales</taxon>
        <taxon>Kineosporiaceae</taxon>
        <taxon>Kineosporia</taxon>
    </lineage>
</organism>
<name>A0A9X1SRW2_9ACTN</name>
<evidence type="ECO:0000313" key="2">
    <source>
        <dbReference type="EMBL" id="MCD5309611.1"/>
    </source>
</evidence>
<accession>A0A9X1SRW2</accession>
<dbReference type="Pfam" id="PF21805">
    <property type="entry name" value="Imm5_like"/>
    <property type="match status" value="1"/>
</dbReference>
<gene>
    <name evidence="2" type="ORF">LR394_01795</name>
</gene>
<comment type="caution">
    <text evidence="2">The sequence shown here is derived from an EMBL/GenBank/DDBJ whole genome shotgun (WGS) entry which is preliminary data.</text>
</comment>
<protein>
    <submittedName>
        <fullName evidence="2">Immunity protein Imm5</fullName>
    </submittedName>
</protein>
<feature type="domain" description="Imm-5-like" evidence="1">
    <location>
        <begin position="12"/>
        <end position="125"/>
    </location>
</feature>
<dbReference type="AlphaFoldDB" id="A0A9X1SRW2"/>
<proteinExistence type="predicted"/>
<dbReference type="RefSeq" id="WP_231438535.1">
    <property type="nucleotide sequence ID" value="NZ_JAJOMB010000001.1"/>
</dbReference>
<evidence type="ECO:0000313" key="3">
    <source>
        <dbReference type="Proteomes" id="UP001138997"/>
    </source>
</evidence>
<keyword evidence="3" id="KW-1185">Reference proteome</keyword>
<reference evidence="2" key="1">
    <citation type="submission" date="2021-11" db="EMBL/GenBank/DDBJ databases">
        <title>Streptomyces corallinus and Kineosporia corallina sp. nov., two new coral-derived marine actinobacteria.</title>
        <authorList>
            <person name="Buangrab K."/>
            <person name="Sutthacheep M."/>
            <person name="Yeemin T."/>
            <person name="Harunari E."/>
            <person name="Igarashi Y."/>
            <person name="Sripreechasak P."/>
            <person name="Kanchanasin P."/>
            <person name="Tanasupawat S."/>
            <person name="Phongsopitanun W."/>
        </authorList>
    </citation>
    <scope>NUCLEOTIDE SEQUENCE</scope>
    <source>
        <strain evidence="2">JCM 31032</strain>
    </source>
</reference>
<dbReference type="Proteomes" id="UP001138997">
    <property type="component" value="Unassembled WGS sequence"/>
</dbReference>
<evidence type="ECO:0000259" key="1">
    <source>
        <dbReference type="Pfam" id="PF21805"/>
    </source>
</evidence>